<evidence type="ECO:0008006" key="4">
    <source>
        <dbReference type="Google" id="ProtNLM"/>
    </source>
</evidence>
<organism evidence="2 3">
    <name type="scientific">Collinsella ureilytica</name>
    <dbReference type="NCBI Taxonomy" id="2869515"/>
    <lineage>
        <taxon>Bacteria</taxon>
        <taxon>Bacillati</taxon>
        <taxon>Actinomycetota</taxon>
        <taxon>Coriobacteriia</taxon>
        <taxon>Coriobacteriales</taxon>
        <taxon>Coriobacteriaceae</taxon>
        <taxon>Collinsella</taxon>
    </lineage>
</organism>
<evidence type="ECO:0000256" key="1">
    <source>
        <dbReference type="SAM" id="Phobius"/>
    </source>
</evidence>
<feature type="transmembrane region" description="Helical" evidence="1">
    <location>
        <begin position="32"/>
        <end position="54"/>
    </location>
</feature>
<comment type="caution">
    <text evidence="2">The sequence shown here is derived from an EMBL/GenBank/DDBJ whole genome shotgun (WGS) entry which is preliminary data.</text>
</comment>
<sequence length="63" mass="6155">MSAKQSAVAALVCGALSVLCCAVVVGLIYGAVFGFGCIALLFALMSVIAARATLKAQSSSSSG</sequence>
<accession>A0ABS7ML70</accession>
<dbReference type="Proteomes" id="UP000700908">
    <property type="component" value="Unassembled WGS sequence"/>
</dbReference>
<name>A0ABS7ML70_9ACTN</name>
<evidence type="ECO:0000313" key="2">
    <source>
        <dbReference type="EMBL" id="MBY4798104.1"/>
    </source>
</evidence>
<reference evidence="2 3" key="1">
    <citation type="submission" date="2021-08" db="EMBL/GenBank/DDBJ databases">
        <title>Collinsella faecalis sp. nov. isolated from swine faeces.</title>
        <authorList>
            <person name="Oh B.S."/>
            <person name="Lee J.H."/>
        </authorList>
    </citation>
    <scope>NUCLEOTIDE SEQUENCE [LARGE SCALE GENOMIC DNA]</scope>
    <source>
        <strain evidence="2 3">AGMB00827</strain>
    </source>
</reference>
<keyword evidence="3" id="KW-1185">Reference proteome</keyword>
<gene>
    <name evidence="2" type="ORF">K6V98_07070</name>
</gene>
<dbReference type="RefSeq" id="WP_222199806.1">
    <property type="nucleotide sequence ID" value="NZ_JAIMFO010000007.1"/>
</dbReference>
<keyword evidence="1" id="KW-1133">Transmembrane helix</keyword>
<keyword evidence="1" id="KW-0472">Membrane</keyword>
<evidence type="ECO:0000313" key="3">
    <source>
        <dbReference type="Proteomes" id="UP000700908"/>
    </source>
</evidence>
<dbReference type="EMBL" id="JAIMFO010000007">
    <property type="protein sequence ID" value="MBY4798104.1"/>
    <property type="molecule type" value="Genomic_DNA"/>
</dbReference>
<protein>
    <recommendedName>
        <fullName evidence="4">Lipoprotein</fullName>
    </recommendedName>
</protein>
<proteinExistence type="predicted"/>
<keyword evidence="1" id="KW-0812">Transmembrane</keyword>